<feature type="transmembrane region" description="Helical" evidence="1">
    <location>
        <begin position="30"/>
        <end position="48"/>
    </location>
</feature>
<protein>
    <submittedName>
        <fullName evidence="2">Uncharacterized protein</fullName>
    </submittedName>
</protein>
<feature type="transmembrane region" description="Helical" evidence="1">
    <location>
        <begin position="5"/>
        <end position="24"/>
    </location>
</feature>
<keyword evidence="1" id="KW-0812">Transmembrane</keyword>
<reference evidence="2" key="1">
    <citation type="journal article" date="2015" name="Nature">
        <title>Complex archaea that bridge the gap between prokaryotes and eukaryotes.</title>
        <authorList>
            <person name="Spang A."/>
            <person name="Saw J.H."/>
            <person name="Jorgensen S.L."/>
            <person name="Zaremba-Niedzwiedzka K."/>
            <person name="Martijn J."/>
            <person name="Lind A.E."/>
            <person name="van Eijk R."/>
            <person name="Schleper C."/>
            <person name="Guy L."/>
            <person name="Ettema T.J."/>
        </authorList>
    </citation>
    <scope>NUCLEOTIDE SEQUENCE</scope>
</reference>
<proteinExistence type="predicted"/>
<dbReference type="AlphaFoldDB" id="A0A0F9B1D8"/>
<evidence type="ECO:0000256" key="1">
    <source>
        <dbReference type="SAM" id="Phobius"/>
    </source>
</evidence>
<dbReference type="EMBL" id="LAZR01054524">
    <property type="protein sequence ID" value="KKK78356.1"/>
    <property type="molecule type" value="Genomic_DNA"/>
</dbReference>
<keyword evidence="1" id="KW-0472">Membrane</keyword>
<name>A0A0F9B1D8_9ZZZZ</name>
<accession>A0A0F9B1D8</accession>
<sequence length="96" mass="11245">MKINMFLALVLLISGIGIILLGSLSIELTALFIVSLAFLSISWLVWGVKKVKAIRLYRQDVRFRWYTKMGLLESGYIMEPRYAKRYWRNLIGEFLK</sequence>
<organism evidence="2">
    <name type="scientific">marine sediment metagenome</name>
    <dbReference type="NCBI Taxonomy" id="412755"/>
    <lineage>
        <taxon>unclassified sequences</taxon>
        <taxon>metagenomes</taxon>
        <taxon>ecological metagenomes</taxon>
    </lineage>
</organism>
<keyword evidence="1" id="KW-1133">Transmembrane helix</keyword>
<gene>
    <name evidence="2" type="ORF">LCGC14_2844370</name>
</gene>
<comment type="caution">
    <text evidence="2">The sequence shown here is derived from an EMBL/GenBank/DDBJ whole genome shotgun (WGS) entry which is preliminary data.</text>
</comment>
<evidence type="ECO:0000313" key="2">
    <source>
        <dbReference type="EMBL" id="KKK78356.1"/>
    </source>
</evidence>